<accession>A0AAN9XLA9</accession>
<evidence type="ECO:0000313" key="2">
    <source>
        <dbReference type="Proteomes" id="UP001386955"/>
    </source>
</evidence>
<evidence type="ECO:0000313" key="1">
    <source>
        <dbReference type="EMBL" id="KAK7396356.1"/>
    </source>
</evidence>
<dbReference type="AlphaFoldDB" id="A0AAN9XLA9"/>
<reference evidence="1 2" key="1">
    <citation type="submission" date="2024-01" db="EMBL/GenBank/DDBJ databases">
        <title>The genomes of 5 underutilized Papilionoideae crops provide insights into root nodulation and disease resistanc.</title>
        <authorList>
            <person name="Jiang F."/>
        </authorList>
    </citation>
    <scope>NUCLEOTIDE SEQUENCE [LARGE SCALE GENOMIC DNA]</scope>
    <source>
        <strain evidence="1">DUOXIRENSHENG_FW03</strain>
        <tissue evidence="1">Leaves</tissue>
    </source>
</reference>
<sequence length="220" mass="24480">MNCPSLSAEKEMDYVGAKSCEDQFETLGLAVTTRENNVKMTWVKQVDSDEKRKWCFEVQSPFLGLLFYCTYWIASVDKFIDEPSLHYEDGKVHVVYGLGLKQKAKNASQDDRPNENMVDVEDVQVEIEGAQQADKNGQEGAEEDGYGVQTTSVASQPTYEIVGMQGVVGMQVVSRQLATPVSHEHTVNLIDENVFFVATEENMVALPEVTADAGHLYKKG</sequence>
<keyword evidence="2" id="KW-1185">Reference proteome</keyword>
<organism evidence="1 2">
    <name type="scientific">Psophocarpus tetragonolobus</name>
    <name type="common">Winged bean</name>
    <name type="synonym">Dolichos tetragonolobus</name>
    <dbReference type="NCBI Taxonomy" id="3891"/>
    <lineage>
        <taxon>Eukaryota</taxon>
        <taxon>Viridiplantae</taxon>
        <taxon>Streptophyta</taxon>
        <taxon>Embryophyta</taxon>
        <taxon>Tracheophyta</taxon>
        <taxon>Spermatophyta</taxon>
        <taxon>Magnoliopsida</taxon>
        <taxon>eudicotyledons</taxon>
        <taxon>Gunneridae</taxon>
        <taxon>Pentapetalae</taxon>
        <taxon>rosids</taxon>
        <taxon>fabids</taxon>
        <taxon>Fabales</taxon>
        <taxon>Fabaceae</taxon>
        <taxon>Papilionoideae</taxon>
        <taxon>50 kb inversion clade</taxon>
        <taxon>NPAAA clade</taxon>
        <taxon>indigoferoid/millettioid clade</taxon>
        <taxon>Phaseoleae</taxon>
        <taxon>Psophocarpus</taxon>
    </lineage>
</organism>
<dbReference type="Proteomes" id="UP001386955">
    <property type="component" value="Unassembled WGS sequence"/>
</dbReference>
<dbReference type="EMBL" id="JAYMYS010000004">
    <property type="protein sequence ID" value="KAK7396356.1"/>
    <property type="molecule type" value="Genomic_DNA"/>
</dbReference>
<proteinExistence type="predicted"/>
<name>A0AAN9XLA9_PSOTE</name>
<protein>
    <submittedName>
        <fullName evidence="1">Uncharacterized protein</fullName>
    </submittedName>
</protein>
<comment type="caution">
    <text evidence="1">The sequence shown here is derived from an EMBL/GenBank/DDBJ whole genome shotgun (WGS) entry which is preliminary data.</text>
</comment>
<gene>
    <name evidence="1" type="ORF">VNO78_17295</name>
</gene>